<reference evidence="2" key="1">
    <citation type="submission" date="2023-10" db="EMBL/GenBank/DDBJ databases">
        <authorList>
            <person name="Chen Y."/>
            <person name="Shah S."/>
            <person name="Dougan E. K."/>
            <person name="Thang M."/>
            <person name="Chan C."/>
        </authorList>
    </citation>
    <scope>NUCLEOTIDE SEQUENCE [LARGE SCALE GENOMIC DNA]</scope>
</reference>
<feature type="region of interest" description="Disordered" evidence="1">
    <location>
        <begin position="43"/>
        <end position="111"/>
    </location>
</feature>
<evidence type="ECO:0000313" key="3">
    <source>
        <dbReference type="Proteomes" id="UP001189429"/>
    </source>
</evidence>
<evidence type="ECO:0000313" key="2">
    <source>
        <dbReference type="EMBL" id="CAK0846810.1"/>
    </source>
</evidence>
<organism evidence="2 3">
    <name type="scientific">Prorocentrum cordatum</name>
    <dbReference type="NCBI Taxonomy" id="2364126"/>
    <lineage>
        <taxon>Eukaryota</taxon>
        <taxon>Sar</taxon>
        <taxon>Alveolata</taxon>
        <taxon>Dinophyceae</taxon>
        <taxon>Prorocentrales</taxon>
        <taxon>Prorocentraceae</taxon>
        <taxon>Prorocentrum</taxon>
    </lineage>
</organism>
<sequence length="150" mass="15475">MRPRPLSGPRCLLAQLREAGGPAQCVAHLQAMVTEVRPVEAVQVDQIGQPPALGARPETRRRRHQPPHERPPDAAAAPERQGPVGRVPREEHGVAPPCAVGGAGRGAARARARWRVADLDAAGAALRGGVVEGQPEADAGDAGAGEAEGS</sequence>
<name>A0ABN9TLE1_9DINO</name>
<comment type="caution">
    <text evidence="2">The sequence shown here is derived from an EMBL/GenBank/DDBJ whole genome shotgun (WGS) entry which is preliminary data.</text>
</comment>
<protein>
    <submittedName>
        <fullName evidence="2">Uncharacterized protein</fullName>
    </submittedName>
</protein>
<keyword evidence="3" id="KW-1185">Reference proteome</keyword>
<proteinExistence type="predicted"/>
<dbReference type="EMBL" id="CAUYUJ010014849">
    <property type="protein sequence ID" value="CAK0846810.1"/>
    <property type="molecule type" value="Genomic_DNA"/>
</dbReference>
<evidence type="ECO:0000256" key="1">
    <source>
        <dbReference type="SAM" id="MobiDB-lite"/>
    </source>
</evidence>
<dbReference type="Proteomes" id="UP001189429">
    <property type="component" value="Unassembled WGS sequence"/>
</dbReference>
<gene>
    <name evidence="2" type="ORF">PCOR1329_LOCUS40211</name>
</gene>
<feature type="region of interest" description="Disordered" evidence="1">
    <location>
        <begin position="126"/>
        <end position="150"/>
    </location>
</feature>
<accession>A0ABN9TLE1</accession>